<protein>
    <recommendedName>
        <fullName evidence="6">Pore-forming protein</fullName>
    </recommendedName>
</protein>
<keyword evidence="1" id="KW-0472">Membrane</keyword>
<dbReference type="InterPro" id="IPR020215">
    <property type="entry name" value="EbsA-like"/>
</dbReference>
<evidence type="ECO:0000313" key="3">
    <source>
        <dbReference type="EMBL" id="SUP59554.1"/>
    </source>
</evidence>
<feature type="transmembrane region" description="Helical" evidence="1">
    <location>
        <begin position="12"/>
        <end position="31"/>
    </location>
</feature>
<evidence type="ECO:0000313" key="2">
    <source>
        <dbReference type="EMBL" id="KRN47201.1"/>
    </source>
</evidence>
<keyword evidence="1" id="KW-0812">Transmembrane</keyword>
<dbReference type="Proteomes" id="UP000051992">
    <property type="component" value="Unassembled WGS sequence"/>
</dbReference>
<gene>
    <name evidence="2" type="ORF">IV50_GL000474</name>
    <name evidence="3" type="ORF">NCTC13645_01812</name>
</gene>
<dbReference type="EMBL" id="JQBM01000001">
    <property type="protein sequence ID" value="KRN47201.1"/>
    <property type="molecule type" value="Genomic_DNA"/>
</dbReference>
<dbReference type="Pfam" id="PF17255">
    <property type="entry name" value="EbsA"/>
    <property type="match status" value="1"/>
</dbReference>
<keyword evidence="1" id="KW-1133">Transmembrane helix</keyword>
<evidence type="ECO:0000313" key="4">
    <source>
        <dbReference type="Proteomes" id="UP000051992"/>
    </source>
</evidence>
<dbReference type="STRING" id="1629.IV50_GL000474"/>
<evidence type="ECO:0000313" key="5">
    <source>
        <dbReference type="Proteomes" id="UP000254621"/>
    </source>
</evidence>
<reference evidence="2 4" key="1">
    <citation type="journal article" date="2015" name="Genome Announc.">
        <title>Expanding the biotechnology potential of lactobacilli through comparative genomics of 213 strains and associated genera.</title>
        <authorList>
            <person name="Sun Z."/>
            <person name="Harris H.M."/>
            <person name="McCann A."/>
            <person name="Guo C."/>
            <person name="Argimon S."/>
            <person name="Zhang W."/>
            <person name="Yang X."/>
            <person name="Jeffery I.B."/>
            <person name="Cooney J.C."/>
            <person name="Kagawa T.F."/>
            <person name="Liu W."/>
            <person name="Song Y."/>
            <person name="Salvetti E."/>
            <person name="Wrobel A."/>
            <person name="Rasinkangas P."/>
            <person name="Parkhill J."/>
            <person name="Rea M.C."/>
            <person name="O'Sullivan O."/>
            <person name="Ritari J."/>
            <person name="Douillard F.P."/>
            <person name="Paul Ross R."/>
            <person name="Yang R."/>
            <person name="Briner A.E."/>
            <person name="Felis G.E."/>
            <person name="de Vos W.M."/>
            <person name="Barrangou R."/>
            <person name="Klaenhammer T.R."/>
            <person name="Caufield P.W."/>
            <person name="Cui Y."/>
            <person name="Zhang H."/>
            <person name="O'Toole P.W."/>
        </authorList>
    </citation>
    <scope>NUCLEOTIDE SEQUENCE [LARGE SCALE GENOMIC DNA]</scope>
    <source>
        <strain evidence="2 4">DSM 20410</strain>
    </source>
</reference>
<accession>A0A0R2H2Y7</accession>
<feature type="transmembrane region" description="Helical" evidence="1">
    <location>
        <begin position="37"/>
        <end position="56"/>
    </location>
</feature>
<keyword evidence="4" id="KW-1185">Reference proteome</keyword>
<organism evidence="2 4">
    <name type="scientific">Weissella viridescens</name>
    <name type="common">Lactobacillus viridescens</name>
    <dbReference type="NCBI Taxonomy" id="1629"/>
    <lineage>
        <taxon>Bacteria</taxon>
        <taxon>Bacillati</taxon>
        <taxon>Bacillota</taxon>
        <taxon>Bacilli</taxon>
        <taxon>Lactobacillales</taxon>
        <taxon>Lactobacillaceae</taxon>
        <taxon>Weissella</taxon>
    </lineage>
</organism>
<proteinExistence type="predicted"/>
<dbReference type="RefSeq" id="WP_057744478.1">
    <property type="nucleotide sequence ID" value="NZ_CBDALH010000001.1"/>
</dbReference>
<name>A0A0R2H2Y7_WEIVI</name>
<dbReference type="Proteomes" id="UP000254621">
    <property type="component" value="Unassembled WGS sequence"/>
</dbReference>
<dbReference type="PATRIC" id="fig|1629.5.peg.478"/>
<sequence length="138" mass="15917">MRGYYQVSGVAGYVLWTWLLMIPVFGTIMWLEVTTFNTISAVSYLIFFGLVALIFGRQRVELTDDSIRFKPAFGIHSDRIPLEKLQYVQFTKRTVLFVYDGESYAYWLSPSIHAALQSKLAKIANTQKEDYDTRAINN</sequence>
<dbReference type="AlphaFoldDB" id="A0A0R2H2Y7"/>
<evidence type="ECO:0000256" key="1">
    <source>
        <dbReference type="SAM" id="Phobius"/>
    </source>
</evidence>
<evidence type="ECO:0008006" key="6">
    <source>
        <dbReference type="Google" id="ProtNLM"/>
    </source>
</evidence>
<reference evidence="3 5" key="2">
    <citation type="submission" date="2018-06" db="EMBL/GenBank/DDBJ databases">
        <authorList>
            <consortium name="Pathogen Informatics"/>
            <person name="Doyle S."/>
        </authorList>
    </citation>
    <scope>NUCLEOTIDE SEQUENCE [LARGE SCALE GENOMIC DNA]</scope>
    <source>
        <strain evidence="3 5">NCTC13645</strain>
    </source>
</reference>
<dbReference type="EMBL" id="UHIV01000004">
    <property type="protein sequence ID" value="SUP59554.1"/>
    <property type="molecule type" value="Genomic_DNA"/>
</dbReference>